<evidence type="ECO:0000313" key="2">
    <source>
        <dbReference type="Proteomes" id="UP000063234"/>
    </source>
</evidence>
<dbReference type="Proteomes" id="UP000063234">
    <property type="component" value="Chromosome"/>
</dbReference>
<reference evidence="2" key="1">
    <citation type="journal article" date="2018" name="Science">
        <title>A primordial and reversible TCA cycle in a facultatively chemolithoautotrophic thermophile.</title>
        <authorList>
            <person name="Nunoura T."/>
            <person name="Chikaraishi Y."/>
            <person name="Izaki R."/>
            <person name="Suwa T."/>
            <person name="Sato T."/>
            <person name="Harada T."/>
            <person name="Mori K."/>
            <person name="Kato Y."/>
            <person name="Miyazaki M."/>
            <person name="Shimamura S."/>
            <person name="Yanagawa K."/>
            <person name="Shuto A."/>
            <person name="Ohkouchi N."/>
            <person name="Fujita N."/>
            <person name="Takaki Y."/>
            <person name="Atomi H."/>
            <person name="Takai K."/>
        </authorList>
    </citation>
    <scope>NUCLEOTIDE SEQUENCE [LARGE SCALE GENOMIC DNA]</scope>
    <source>
        <strain evidence="2">DSM 17441 / JCM 13301 / NBRC 103674 / ABI70S6</strain>
    </source>
</reference>
<dbReference type="InterPro" id="IPR029062">
    <property type="entry name" value="Class_I_gatase-like"/>
</dbReference>
<name>A0A0S3QTQ2_THET7</name>
<sequence length="206" mass="23397">MKKYLIIVALMLVALTPFDYGKLPKVRALVVYKENVQDLWNFLTKGGNYQVLDIRAGIAYLPTELQDLIRKWVNAGGGALAYMGADDEGDSAKIFLKDQEVEYASLNRWTPVVLKRPANLNHPLLKGVERVKLYLFRIPDIKNMQGKIPLLETVDGKTVALAMSYGKGRVVILPTGPLMPYFPLDQYDNERFFINIYQWLAYGKVP</sequence>
<dbReference type="RefSeq" id="WP_068549705.1">
    <property type="nucleotide sequence ID" value="NZ_AP013035.1"/>
</dbReference>
<gene>
    <name evidence="1" type="ORF">TST_0909</name>
</gene>
<evidence type="ECO:0008006" key="3">
    <source>
        <dbReference type="Google" id="ProtNLM"/>
    </source>
</evidence>
<dbReference type="Gene3D" id="3.40.50.880">
    <property type="match status" value="1"/>
</dbReference>
<dbReference type="STRING" id="1298851.TST_0909"/>
<evidence type="ECO:0000313" key="1">
    <source>
        <dbReference type="EMBL" id="BAT71709.1"/>
    </source>
</evidence>
<dbReference type="KEGG" id="ttk:TST_0909"/>
<dbReference type="AlphaFoldDB" id="A0A0S3QTQ2"/>
<dbReference type="EMBL" id="AP013035">
    <property type="protein sequence ID" value="BAT71709.1"/>
    <property type="molecule type" value="Genomic_DNA"/>
</dbReference>
<proteinExistence type="predicted"/>
<organism evidence="1 2">
    <name type="scientific">Thermosulfidibacter takaii (strain DSM 17441 / JCM 13301 / NBRC 103674 / ABI70S6)</name>
    <dbReference type="NCBI Taxonomy" id="1298851"/>
    <lineage>
        <taxon>Bacteria</taxon>
        <taxon>Pseudomonadati</taxon>
        <taxon>Thermosulfidibacterota</taxon>
        <taxon>Thermosulfidibacteria</taxon>
        <taxon>Thermosulfidibacterales</taxon>
        <taxon>Thermosulfidibacteraceae</taxon>
    </lineage>
</organism>
<keyword evidence="2" id="KW-1185">Reference proteome</keyword>
<accession>A0A0S3QTQ2</accession>
<protein>
    <recommendedName>
        <fullName evidence="3">DUF4350 domain-containing protein</fullName>
    </recommendedName>
</protein>
<dbReference type="SUPFAM" id="SSF52317">
    <property type="entry name" value="Class I glutamine amidotransferase-like"/>
    <property type="match status" value="1"/>
</dbReference>